<feature type="non-terminal residue" evidence="2">
    <location>
        <position position="233"/>
    </location>
</feature>
<gene>
    <name evidence="2" type="ORF">PXEA_LOCUS13708</name>
</gene>
<dbReference type="InterPro" id="IPR043161">
    <property type="entry name" value="DOCK_C_lobe_A"/>
</dbReference>
<sequence length="233" mass="25907">IAVRTCCVGIIFDALRIDPSSVELVLVSEVDRVMQWAEPAFARDLINLLSTAIPVPGSRSTSSLTLLASASSNPNATSSITSNSLATTSTSTAISGLPSEGPRLRVARGGVTSHPVTSSESALGLDDRRRQIVEGVIQQINCLLEYREFMNHQSKMSSMLAIHNLKIFYESIKRKDMTMRYLYKLERLHNECGNKIERGYTLQMIGEHYTVAILSIRSSSFYTYFMLVLPNYF</sequence>
<dbReference type="PANTHER" id="PTHR45653:SF10">
    <property type="entry name" value="MYOBLAST CITY, ISOFORM B"/>
    <property type="match status" value="1"/>
</dbReference>
<dbReference type="OrthoDB" id="18896at2759"/>
<keyword evidence="3" id="KW-1185">Reference proteome</keyword>
<dbReference type="GO" id="GO:0005085">
    <property type="term" value="F:guanyl-nucleotide exchange factor activity"/>
    <property type="evidence" value="ECO:0007669"/>
    <property type="project" value="InterPro"/>
</dbReference>
<proteinExistence type="predicted"/>
<dbReference type="InterPro" id="IPR026791">
    <property type="entry name" value="DOCK"/>
</dbReference>
<dbReference type="EMBL" id="CAAALY010045621">
    <property type="protein sequence ID" value="VEL20268.1"/>
    <property type="molecule type" value="Genomic_DNA"/>
</dbReference>
<dbReference type="AlphaFoldDB" id="A0A448WU03"/>
<comment type="caution">
    <text evidence="2">The sequence shown here is derived from an EMBL/GenBank/DDBJ whole genome shotgun (WGS) entry which is preliminary data.</text>
</comment>
<reference evidence="2" key="1">
    <citation type="submission" date="2018-11" db="EMBL/GenBank/DDBJ databases">
        <authorList>
            <consortium name="Pathogen Informatics"/>
        </authorList>
    </citation>
    <scope>NUCLEOTIDE SEQUENCE</scope>
</reference>
<evidence type="ECO:0000256" key="1">
    <source>
        <dbReference type="SAM" id="MobiDB-lite"/>
    </source>
</evidence>
<evidence type="ECO:0000313" key="2">
    <source>
        <dbReference type="EMBL" id="VEL20268.1"/>
    </source>
</evidence>
<evidence type="ECO:0000313" key="3">
    <source>
        <dbReference type="Proteomes" id="UP000784294"/>
    </source>
</evidence>
<organism evidence="2 3">
    <name type="scientific">Protopolystoma xenopodis</name>
    <dbReference type="NCBI Taxonomy" id="117903"/>
    <lineage>
        <taxon>Eukaryota</taxon>
        <taxon>Metazoa</taxon>
        <taxon>Spiralia</taxon>
        <taxon>Lophotrochozoa</taxon>
        <taxon>Platyhelminthes</taxon>
        <taxon>Monogenea</taxon>
        <taxon>Polyopisthocotylea</taxon>
        <taxon>Polystomatidea</taxon>
        <taxon>Polystomatidae</taxon>
        <taxon>Protopolystoma</taxon>
    </lineage>
</organism>
<dbReference type="GO" id="GO:0031267">
    <property type="term" value="F:small GTPase binding"/>
    <property type="evidence" value="ECO:0007669"/>
    <property type="project" value="TreeGrafter"/>
</dbReference>
<protein>
    <submittedName>
        <fullName evidence="2">Uncharacterized protein</fullName>
    </submittedName>
</protein>
<dbReference type="Proteomes" id="UP000784294">
    <property type="component" value="Unassembled WGS sequence"/>
</dbReference>
<name>A0A448WU03_9PLAT</name>
<dbReference type="PANTHER" id="PTHR45653">
    <property type="entry name" value="DEDICATOR OF CYTOKINESIS"/>
    <property type="match status" value="1"/>
</dbReference>
<dbReference type="GO" id="GO:0007264">
    <property type="term" value="P:small GTPase-mediated signal transduction"/>
    <property type="evidence" value="ECO:0007669"/>
    <property type="project" value="InterPro"/>
</dbReference>
<dbReference type="GO" id="GO:0005886">
    <property type="term" value="C:plasma membrane"/>
    <property type="evidence" value="ECO:0007669"/>
    <property type="project" value="TreeGrafter"/>
</dbReference>
<accession>A0A448WU03</accession>
<feature type="region of interest" description="Disordered" evidence="1">
    <location>
        <begin position="91"/>
        <end position="123"/>
    </location>
</feature>
<dbReference type="GO" id="GO:0005737">
    <property type="term" value="C:cytoplasm"/>
    <property type="evidence" value="ECO:0007669"/>
    <property type="project" value="TreeGrafter"/>
</dbReference>
<dbReference type="Gene3D" id="1.25.40.410">
    <property type="match status" value="1"/>
</dbReference>